<keyword evidence="2" id="KW-0489">Methyltransferase</keyword>
<dbReference type="GO" id="GO:0106335">
    <property type="term" value="F:tRNA (5-carboxymethyluridine(34)-5-O)-methyltransferase activity"/>
    <property type="evidence" value="ECO:0007669"/>
    <property type="project" value="TreeGrafter"/>
</dbReference>
<evidence type="ECO:0000313" key="8">
    <source>
        <dbReference type="EMBL" id="CAD8237550.1"/>
    </source>
</evidence>
<reference evidence="8" key="1">
    <citation type="submission" date="2021-01" db="EMBL/GenBank/DDBJ databases">
        <authorList>
            <person name="Corre E."/>
            <person name="Pelletier E."/>
            <person name="Niang G."/>
            <person name="Scheremetjew M."/>
            <person name="Finn R."/>
            <person name="Kale V."/>
            <person name="Holt S."/>
            <person name="Cochrane G."/>
            <person name="Meng A."/>
            <person name="Brown T."/>
            <person name="Cohen L."/>
        </authorList>
    </citation>
    <scope>NUCLEOTIDE SEQUENCE</scope>
    <source>
        <strain evidence="8">CCMP1413</strain>
    </source>
</reference>
<dbReference type="PANTHER" id="PTHR13069:SF21">
    <property type="entry name" value="ALKYLATED DNA REPAIR PROTEIN ALKB HOMOLOG 8"/>
    <property type="match status" value="1"/>
</dbReference>
<evidence type="ECO:0000256" key="2">
    <source>
        <dbReference type="ARBA" id="ARBA00022603"/>
    </source>
</evidence>
<dbReference type="GO" id="GO:0005634">
    <property type="term" value="C:nucleus"/>
    <property type="evidence" value="ECO:0007669"/>
    <property type="project" value="TreeGrafter"/>
</dbReference>
<evidence type="ECO:0000259" key="7">
    <source>
        <dbReference type="PROSITE" id="PS51471"/>
    </source>
</evidence>
<dbReference type="InterPro" id="IPR005123">
    <property type="entry name" value="Oxoglu/Fe-dep_dioxygenase_dom"/>
</dbReference>
<dbReference type="AlphaFoldDB" id="A0A7R9TJN5"/>
<proteinExistence type="inferred from homology"/>
<gene>
    <name evidence="8" type="ORF">PCOL08062_LOCUS5233</name>
</gene>
<dbReference type="Gene3D" id="3.40.50.150">
    <property type="entry name" value="Vaccinia Virus protein VP39"/>
    <property type="match status" value="1"/>
</dbReference>
<keyword evidence="5" id="KW-0694">RNA-binding</keyword>
<dbReference type="GO" id="GO:0000049">
    <property type="term" value="F:tRNA binding"/>
    <property type="evidence" value="ECO:0007669"/>
    <property type="project" value="TreeGrafter"/>
</dbReference>
<feature type="region of interest" description="Disordered" evidence="6">
    <location>
        <begin position="414"/>
        <end position="523"/>
    </location>
</feature>
<dbReference type="Gene3D" id="2.60.120.590">
    <property type="entry name" value="Alpha-ketoglutarate-dependent dioxygenase AlkB-like"/>
    <property type="match status" value="1"/>
</dbReference>
<keyword evidence="3" id="KW-0808">Transferase</keyword>
<feature type="compositionally biased region" description="Basic and acidic residues" evidence="6">
    <location>
        <begin position="471"/>
        <end position="489"/>
    </location>
</feature>
<dbReference type="Pfam" id="PF08241">
    <property type="entry name" value="Methyltransf_11"/>
    <property type="match status" value="1"/>
</dbReference>
<dbReference type="GO" id="GO:0005737">
    <property type="term" value="C:cytoplasm"/>
    <property type="evidence" value="ECO:0007669"/>
    <property type="project" value="TreeGrafter"/>
</dbReference>
<dbReference type="InterPro" id="IPR029063">
    <property type="entry name" value="SAM-dependent_MTases_sf"/>
</dbReference>
<comment type="similarity">
    <text evidence="1">Belongs to the alkB family.</text>
</comment>
<evidence type="ECO:0000256" key="5">
    <source>
        <dbReference type="ARBA" id="ARBA00022884"/>
    </source>
</evidence>
<dbReference type="InterPro" id="IPR037151">
    <property type="entry name" value="AlkB-like_sf"/>
</dbReference>
<feature type="domain" description="Fe2OG dioxygenase" evidence="7">
    <location>
        <begin position="254"/>
        <end position="365"/>
    </location>
</feature>
<dbReference type="PROSITE" id="PS51471">
    <property type="entry name" value="FE2OG_OXY"/>
    <property type="match status" value="1"/>
</dbReference>
<name>A0A7R9TJN5_9VIRI</name>
<dbReference type="PANTHER" id="PTHR13069">
    <property type="entry name" value="ALKYLATED DNA REPAIR PROTEIN ALKB HOMOLOG 8"/>
    <property type="match status" value="1"/>
</dbReference>
<dbReference type="GO" id="GO:0030488">
    <property type="term" value="P:tRNA methylation"/>
    <property type="evidence" value="ECO:0007669"/>
    <property type="project" value="TreeGrafter"/>
</dbReference>
<evidence type="ECO:0000256" key="1">
    <source>
        <dbReference type="ARBA" id="ARBA00007879"/>
    </source>
</evidence>
<dbReference type="EMBL" id="HBDZ01006845">
    <property type="protein sequence ID" value="CAD8237550.1"/>
    <property type="molecule type" value="Transcribed_RNA"/>
</dbReference>
<dbReference type="SUPFAM" id="SSF53335">
    <property type="entry name" value="S-adenosyl-L-methionine-dependent methyltransferases"/>
    <property type="match status" value="1"/>
</dbReference>
<protein>
    <recommendedName>
        <fullName evidence="7">Fe2OG dioxygenase domain-containing protein</fullName>
    </recommendedName>
</protein>
<dbReference type="Pfam" id="PF13532">
    <property type="entry name" value="2OG-FeII_Oxy_2"/>
    <property type="match status" value="1"/>
</dbReference>
<evidence type="ECO:0000256" key="3">
    <source>
        <dbReference type="ARBA" id="ARBA00022679"/>
    </source>
</evidence>
<dbReference type="InterPro" id="IPR051422">
    <property type="entry name" value="AlkB_tRNA_MeTrf/Diox"/>
</dbReference>
<dbReference type="GO" id="GO:0002098">
    <property type="term" value="P:tRNA wobble uridine modification"/>
    <property type="evidence" value="ECO:0007669"/>
    <property type="project" value="TreeGrafter"/>
</dbReference>
<accession>A0A7R9TJN5</accession>
<dbReference type="GO" id="GO:0008757">
    <property type="term" value="F:S-adenosylmethionine-dependent methyltransferase activity"/>
    <property type="evidence" value="ECO:0007669"/>
    <property type="project" value="InterPro"/>
</dbReference>
<feature type="compositionally biased region" description="Gly residues" evidence="6">
    <location>
        <begin position="192"/>
        <end position="204"/>
    </location>
</feature>
<dbReference type="InterPro" id="IPR027450">
    <property type="entry name" value="AlkB-like"/>
</dbReference>
<evidence type="ECO:0000256" key="6">
    <source>
        <dbReference type="SAM" id="MobiDB-lite"/>
    </source>
</evidence>
<dbReference type="CDD" id="cd02440">
    <property type="entry name" value="AdoMet_MTases"/>
    <property type="match status" value="1"/>
</dbReference>
<feature type="compositionally biased region" description="Basic residues" evidence="6">
    <location>
        <begin position="458"/>
        <end position="469"/>
    </location>
</feature>
<feature type="compositionally biased region" description="Low complexity" evidence="6">
    <location>
        <begin position="490"/>
        <end position="506"/>
    </location>
</feature>
<keyword evidence="4" id="KW-0862">Zinc</keyword>
<feature type="region of interest" description="Disordered" evidence="6">
    <location>
        <begin position="179"/>
        <end position="204"/>
    </location>
</feature>
<evidence type="ECO:0000256" key="4">
    <source>
        <dbReference type="ARBA" id="ARBA00022833"/>
    </source>
</evidence>
<sequence>MAAAPPPHRTAAFRKPADPSAPTAHLFVASVAGVEDSAVVAAVADAAGIDEQLIATQRPFANNTVVFVSLPDRECAARALGELRSGNVGSLPAAAGRTVRYAEAVSLPPPAPPPFSAVCETAEELNVPGVTMLRDAISEEEEARLLAALATEPRDRWQVLARRRVIHFGHRFDYETRSVSNRGADSTEGSGETAGAGSESGVGGAESHLHVLDANDESGERSSLPPFLAPLAERFAALPQCVSALAAEGVRDPRFDQVTANEYPPGAGISPHVDTHSSFHAPVLSLSCGSDAVMEFRRPAAGAVGGDSHSGDVRRLRLRRRSLVVMCGEGRYGWHHYIPHRKYDLVGAESLARSTRTSITFRRVRTGRCCACAWPSMCDSQAGEPDAPGVTENTVGITGARSAPCGAPTGAARAAAASAGGTPARPAGLPAAPERDAEDADVTYGADSSNLSASERRAVRKAARKRAAAARRAEERARRDAEERARAEEAAATAARALSRMSARSSDGTSTSADSCPPTSLPLPPMPRDDGAARAEIASAAPPPIELAHVRQVYDAIAGHFSATRYVRWPQVTAFLETLEQHSLVADVGAGNGKYLGSPGGAYRAIGMDSSAQLCAIAARRSLEVVVADALGVPLRSGVFDAAISIAVLHHLSTTARRAAAIVEIARLLRPGGRALVTVWASQQSAGDLSAASKDWKALEANVACDAGPARDGDGGLRSGGGGAYDGNASVGAAPNAGSEGTAQDLKGRDVLVPWHVPFHRPEARGALNAVSQPGGGAPGYMEDSKNSIVFDRYYHAFEEGELEGIVRAADCGMGVERAFYDKGNWCCVLVKAARG</sequence>
<dbReference type="SUPFAM" id="SSF51197">
    <property type="entry name" value="Clavaminate synthase-like"/>
    <property type="match status" value="1"/>
</dbReference>
<organism evidence="8">
    <name type="scientific">Prasinoderma coloniale</name>
    <dbReference type="NCBI Taxonomy" id="156133"/>
    <lineage>
        <taxon>Eukaryota</taxon>
        <taxon>Viridiplantae</taxon>
        <taxon>Prasinodermophyta</taxon>
        <taxon>Prasinodermophyceae</taxon>
        <taxon>Prasinodermales</taxon>
        <taxon>Prasinodermaceae</taxon>
        <taxon>Prasinoderma</taxon>
    </lineage>
</organism>
<feature type="compositionally biased region" description="Low complexity" evidence="6">
    <location>
        <begin position="414"/>
        <end position="432"/>
    </location>
</feature>
<dbReference type="InterPro" id="IPR013216">
    <property type="entry name" value="Methyltransf_11"/>
</dbReference>